<name>A0A6L2L1H6_TANCI</name>
<feature type="domain" description="Retrovirus-related Pol polyprotein from transposon TNT 1-94-like beta-barrel" evidence="1">
    <location>
        <begin position="131"/>
        <end position="192"/>
    </location>
</feature>
<dbReference type="InterPro" id="IPR054722">
    <property type="entry name" value="PolX-like_BBD"/>
</dbReference>
<organism evidence="2">
    <name type="scientific">Tanacetum cinerariifolium</name>
    <name type="common">Dalmatian daisy</name>
    <name type="synonym">Chrysanthemum cinerariifolium</name>
    <dbReference type="NCBI Taxonomy" id="118510"/>
    <lineage>
        <taxon>Eukaryota</taxon>
        <taxon>Viridiplantae</taxon>
        <taxon>Streptophyta</taxon>
        <taxon>Embryophyta</taxon>
        <taxon>Tracheophyta</taxon>
        <taxon>Spermatophyta</taxon>
        <taxon>Magnoliopsida</taxon>
        <taxon>eudicotyledons</taxon>
        <taxon>Gunneridae</taxon>
        <taxon>Pentapetalae</taxon>
        <taxon>asterids</taxon>
        <taxon>campanulids</taxon>
        <taxon>Asterales</taxon>
        <taxon>Asteraceae</taxon>
        <taxon>Asteroideae</taxon>
        <taxon>Anthemideae</taxon>
        <taxon>Anthemidinae</taxon>
        <taxon>Tanacetum</taxon>
    </lineage>
</organism>
<reference evidence="2" key="1">
    <citation type="journal article" date="2019" name="Sci. Rep.">
        <title>Draft genome of Tanacetum cinerariifolium, the natural source of mosquito coil.</title>
        <authorList>
            <person name="Yamashiro T."/>
            <person name="Shiraishi A."/>
            <person name="Satake H."/>
            <person name="Nakayama K."/>
        </authorList>
    </citation>
    <scope>NUCLEOTIDE SEQUENCE</scope>
</reference>
<evidence type="ECO:0000313" key="2">
    <source>
        <dbReference type="EMBL" id="GEU55741.1"/>
    </source>
</evidence>
<dbReference type="Pfam" id="PF14223">
    <property type="entry name" value="Retrotran_gag_2"/>
    <property type="match status" value="1"/>
</dbReference>
<comment type="caution">
    <text evidence="2">The sequence shown here is derived from an EMBL/GenBank/DDBJ whole genome shotgun (WGS) entry which is preliminary data.</text>
</comment>
<dbReference type="PANTHER" id="PTHR47592">
    <property type="entry name" value="PBF68 PROTEIN"/>
    <property type="match status" value="1"/>
</dbReference>
<proteinExistence type="predicted"/>
<protein>
    <submittedName>
        <fullName evidence="2">Zinc finger, CCHC-type</fullName>
    </submittedName>
</protein>
<evidence type="ECO:0000259" key="1">
    <source>
        <dbReference type="Pfam" id="PF22936"/>
    </source>
</evidence>
<accession>A0A6L2L1H6</accession>
<sequence>MYRVFVMIMAGNTVKDMMANFRKLEKFEGHDFKRWQKKMHFLLTTLKVVYVLTTPMPELVEDATVEAIKIKAKWENDDYICRGHILNGMSDSLFNVYTNVESAKELWDSLESKYMTEDSSSKKFLVDAVAWWIDFGSTTHVCKDRCWFKTFEPVEDRYVLYMGDEHFAPIHGKGSVALEFSSGKTVTLFNVFSGGNIYGCLLTFNVDDTLFSLVKNSEAWNSLPWGEHLWCHLYDEIKNLKERHGDEHYYGLFNDRNYVPTYTLSGFVFAFQVLAHERSDKHAKLKFTDEFSSMTSDLCDSLNSMFADLIESADPDEDIAQDYLREEELRLCLEGEKNTL</sequence>
<dbReference type="EMBL" id="BKCJ010003546">
    <property type="protein sequence ID" value="GEU55741.1"/>
    <property type="molecule type" value="Genomic_DNA"/>
</dbReference>
<dbReference type="PANTHER" id="PTHR47592:SF29">
    <property type="entry name" value="ZINC FINGER, CCHC-TYPE"/>
    <property type="match status" value="1"/>
</dbReference>
<dbReference type="AlphaFoldDB" id="A0A6L2L1H6"/>
<dbReference type="Pfam" id="PF22936">
    <property type="entry name" value="Pol_BBD"/>
    <property type="match status" value="1"/>
</dbReference>
<gene>
    <name evidence="2" type="ORF">Tci_027719</name>
</gene>